<sequence>MADESGAPPRRRRRRVVRIVGIAVAGVLVLAIVGGLVWAGTPYRAEAAGLAAAEADARITVADEGDVVVLSPAAEASTTLEGQGIVFFAGARVDAAAYVATFRDVAAAGATVVLVRPILNLAIVELRPLSTFTDAVPGVESWSVGGHSMGGVRACTYAEDDAVQALVLLASYCSLGDLSGRDDLTVLSITGSRDGVLRQDAADEARDLLPDDAVFVELEGVNHAQFGDYGAQPGDDEATVAGDEAHAEIAATIVDALDG</sequence>
<keyword evidence="1" id="KW-0472">Membrane</keyword>
<dbReference type="Gene3D" id="3.40.50.1820">
    <property type="entry name" value="alpha/beta hydrolase"/>
    <property type="match status" value="1"/>
</dbReference>
<reference evidence="4" key="1">
    <citation type="submission" date="2016-10" db="EMBL/GenBank/DDBJ databases">
        <authorList>
            <person name="Varghese N."/>
            <person name="Submissions S."/>
        </authorList>
    </citation>
    <scope>NUCLEOTIDE SEQUENCE [LARGE SCALE GENOMIC DNA]</scope>
    <source>
        <strain evidence="4">DSM 22002</strain>
    </source>
</reference>
<dbReference type="OrthoDB" id="9780932at2"/>
<evidence type="ECO:0000313" key="3">
    <source>
        <dbReference type="EMBL" id="SDH23333.1"/>
    </source>
</evidence>
<dbReference type="GO" id="GO:0016787">
    <property type="term" value="F:hydrolase activity"/>
    <property type="evidence" value="ECO:0007669"/>
    <property type="project" value="UniProtKB-KW"/>
</dbReference>
<dbReference type="RefSeq" id="WP_092502123.1">
    <property type="nucleotide sequence ID" value="NZ_LT629695.1"/>
</dbReference>
<feature type="domain" description="Alpha/beta hydrolase fold-5" evidence="2">
    <location>
        <begin position="84"/>
        <end position="243"/>
    </location>
</feature>
<organism evidence="3 4">
    <name type="scientific">Agrococcus jejuensis</name>
    <dbReference type="NCBI Taxonomy" id="399736"/>
    <lineage>
        <taxon>Bacteria</taxon>
        <taxon>Bacillati</taxon>
        <taxon>Actinomycetota</taxon>
        <taxon>Actinomycetes</taxon>
        <taxon>Micrococcales</taxon>
        <taxon>Microbacteriaceae</taxon>
        <taxon>Agrococcus</taxon>
    </lineage>
</organism>
<dbReference type="STRING" id="399736.SAMN04489720_0493"/>
<keyword evidence="1" id="KW-0812">Transmembrane</keyword>
<keyword evidence="3" id="KW-0378">Hydrolase</keyword>
<evidence type="ECO:0000256" key="1">
    <source>
        <dbReference type="SAM" id="Phobius"/>
    </source>
</evidence>
<dbReference type="SUPFAM" id="SSF53474">
    <property type="entry name" value="alpha/beta-Hydrolases"/>
    <property type="match status" value="1"/>
</dbReference>
<dbReference type="Pfam" id="PF12695">
    <property type="entry name" value="Abhydrolase_5"/>
    <property type="match status" value="1"/>
</dbReference>
<accession>A0A1G8AR26</accession>
<dbReference type="InterPro" id="IPR029059">
    <property type="entry name" value="AB_hydrolase_5"/>
</dbReference>
<name>A0A1G8AR26_9MICO</name>
<keyword evidence="4" id="KW-1185">Reference proteome</keyword>
<evidence type="ECO:0000259" key="2">
    <source>
        <dbReference type="Pfam" id="PF12695"/>
    </source>
</evidence>
<dbReference type="AlphaFoldDB" id="A0A1G8AR26"/>
<dbReference type="InterPro" id="IPR029058">
    <property type="entry name" value="AB_hydrolase_fold"/>
</dbReference>
<feature type="transmembrane region" description="Helical" evidence="1">
    <location>
        <begin position="16"/>
        <end position="38"/>
    </location>
</feature>
<protein>
    <submittedName>
        <fullName evidence="3">Alpha/beta hydrolase family protein</fullName>
    </submittedName>
</protein>
<dbReference type="EMBL" id="LT629695">
    <property type="protein sequence ID" value="SDH23333.1"/>
    <property type="molecule type" value="Genomic_DNA"/>
</dbReference>
<proteinExistence type="predicted"/>
<gene>
    <name evidence="3" type="ORF">SAMN04489720_0493</name>
</gene>
<keyword evidence="1" id="KW-1133">Transmembrane helix</keyword>
<dbReference type="Proteomes" id="UP000198822">
    <property type="component" value="Chromosome I"/>
</dbReference>
<evidence type="ECO:0000313" key="4">
    <source>
        <dbReference type="Proteomes" id="UP000198822"/>
    </source>
</evidence>